<evidence type="ECO:0000313" key="5">
    <source>
        <dbReference type="EMBL" id="CAA9387030.1"/>
    </source>
</evidence>
<dbReference type="PANTHER" id="PTHR35092">
    <property type="entry name" value="CHLORINASE MJ1651"/>
    <property type="match status" value="1"/>
</dbReference>
<dbReference type="Pfam" id="PF20257">
    <property type="entry name" value="SAM_HAT_C"/>
    <property type="match status" value="1"/>
</dbReference>
<reference evidence="5" key="1">
    <citation type="submission" date="2020-02" db="EMBL/GenBank/DDBJ databases">
        <authorList>
            <person name="Meier V. D."/>
        </authorList>
    </citation>
    <scope>NUCLEOTIDE SEQUENCE</scope>
    <source>
        <strain evidence="5">AVDCRST_MAG22</strain>
    </source>
</reference>
<feature type="domain" description="S-adenosyl-l-methionine hydroxide adenosyltransferase N-terminal" evidence="3">
    <location>
        <begin position="4"/>
        <end position="151"/>
    </location>
</feature>
<proteinExistence type="inferred from homology"/>
<evidence type="ECO:0000259" key="3">
    <source>
        <dbReference type="Pfam" id="PF01887"/>
    </source>
</evidence>
<dbReference type="EMBL" id="CADCUV010000018">
    <property type="protein sequence ID" value="CAA9387030.1"/>
    <property type="molecule type" value="Genomic_DNA"/>
</dbReference>
<feature type="domain" description="S-adenosyl-l-methionine hydroxide adenosyltransferase C-terminal" evidence="4">
    <location>
        <begin position="179"/>
        <end position="262"/>
    </location>
</feature>
<evidence type="ECO:0008006" key="6">
    <source>
        <dbReference type="Google" id="ProtNLM"/>
    </source>
</evidence>
<dbReference type="InterPro" id="IPR046469">
    <property type="entry name" value="SAM_HAT_N"/>
</dbReference>
<dbReference type="SUPFAM" id="SSF101852">
    <property type="entry name" value="Bacterial fluorinating enzyme, C-terminal domain"/>
    <property type="match status" value="1"/>
</dbReference>
<evidence type="ECO:0000259" key="4">
    <source>
        <dbReference type="Pfam" id="PF20257"/>
    </source>
</evidence>
<dbReference type="Pfam" id="PF01887">
    <property type="entry name" value="SAM_HAT_N"/>
    <property type="match status" value="1"/>
</dbReference>
<dbReference type="PANTHER" id="PTHR35092:SF1">
    <property type="entry name" value="CHLORINASE MJ1651"/>
    <property type="match status" value="1"/>
</dbReference>
<accession>A0A6J4NMV1</accession>
<dbReference type="Gene3D" id="3.40.50.10790">
    <property type="entry name" value="S-adenosyl-l-methionine hydroxide adenosyltransferase, N-terminal"/>
    <property type="match status" value="1"/>
</dbReference>
<evidence type="ECO:0000256" key="1">
    <source>
        <dbReference type="ARBA" id="ARBA00022691"/>
    </source>
</evidence>
<evidence type="ECO:0000256" key="2">
    <source>
        <dbReference type="ARBA" id="ARBA00024035"/>
    </source>
</evidence>
<keyword evidence="1" id="KW-0949">S-adenosyl-L-methionine</keyword>
<dbReference type="InterPro" id="IPR002747">
    <property type="entry name" value="SAM_OH_AdoTrfase"/>
</dbReference>
<protein>
    <recommendedName>
        <fullName evidence="6">SAM-dependent chlorinase/fluorinase</fullName>
    </recommendedName>
</protein>
<comment type="similarity">
    <text evidence="2">Belongs to the SAM hydrolase / SAM-dependent halogenase family.</text>
</comment>
<dbReference type="InterPro" id="IPR023228">
    <property type="entry name" value="SAM_OH_AdoTrfase_N_sf"/>
</dbReference>
<dbReference type="Gene3D" id="2.40.30.90">
    <property type="entry name" value="Bacterial fluorinating enzyme like"/>
    <property type="match status" value="1"/>
</dbReference>
<dbReference type="SUPFAM" id="SSF102522">
    <property type="entry name" value="Bacterial fluorinating enzyme, N-terminal domain"/>
    <property type="match status" value="1"/>
</dbReference>
<name>A0A6J4NMV1_9ACTN</name>
<gene>
    <name evidence="5" type="ORF">AVDCRST_MAG22-331</name>
</gene>
<dbReference type="AlphaFoldDB" id="A0A6J4NMV1"/>
<dbReference type="PIRSF" id="PIRSF006779">
    <property type="entry name" value="UCP006779"/>
    <property type="match status" value="1"/>
</dbReference>
<sequence>MRPVCFLSDFGLADDFVGTCKGVMLGVAPGLAIVDLTHDVPGFAVETGAEILEHATRYMPANSVYLAIVDPGVGTERRALAVRTERDALLVGPDNGLLVRAADALGRITEAVALDNPDYHVHPVSNTFHGRDVFAPAAAHLAAGTTLSELGTEVDPSSLVRPKEPESLAGSGETLEAGIISIDRFGNARLSLSYEDLGLKYGDWLRIDAGDGQMSVRYVETFGSSKAGELMLVPDSHWRLSLSINRGNASQALALKLGDRVRLLPARDPDATGT</sequence>
<organism evidence="5">
    <name type="scientific">uncultured Rubrobacteraceae bacterium</name>
    <dbReference type="NCBI Taxonomy" id="349277"/>
    <lineage>
        <taxon>Bacteria</taxon>
        <taxon>Bacillati</taxon>
        <taxon>Actinomycetota</taxon>
        <taxon>Rubrobacteria</taxon>
        <taxon>Rubrobacterales</taxon>
        <taxon>Rubrobacteraceae</taxon>
        <taxon>environmental samples</taxon>
    </lineage>
</organism>
<dbReference type="InterPro" id="IPR023227">
    <property type="entry name" value="SAM_OH_AdoTrfase_C_sf"/>
</dbReference>
<dbReference type="InterPro" id="IPR046470">
    <property type="entry name" value="SAM_HAT_C"/>
</dbReference>